<dbReference type="Gene3D" id="3.30.450.40">
    <property type="match status" value="1"/>
</dbReference>
<dbReference type="SUPFAM" id="SSF55781">
    <property type="entry name" value="GAF domain-like"/>
    <property type="match status" value="1"/>
</dbReference>
<feature type="domain" description="HTH iclR-type" evidence="6">
    <location>
        <begin position="8"/>
        <end position="70"/>
    </location>
</feature>
<dbReference type="PROSITE" id="PS51077">
    <property type="entry name" value="HTH_ICLR"/>
    <property type="match status" value="1"/>
</dbReference>
<name>A0A2V3VVC8_9BACI</name>
<dbReference type="InterPro" id="IPR014757">
    <property type="entry name" value="Tscrpt_reg_IclR_C"/>
</dbReference>
<dbReference type="GO" id="GO:0003700">
    <property type="term" value="F:DNA-binding transcription factor activity"/>
    <property type="evidence" value="ECO:0007669"/>
    <property type="project" value="TreeGrafter"/>
</dbReference>
<dbReference type="PROSITE" id="PS51078">
    <property type="entry name" value="ICLR_ED"/>
    <property type="match status" value="1"/>
</dbReference>
<comment type="function">
    <text evidence="4">May be an activator protein for the gylABX operon.</text>
</comment>
<evidence type="ECO:0000313" key="8">
    <source>
        <dbReference type="EMBL" id="PXW85922.1"/>
    </source>
</evidence>
<dbReference type="SMART" id="SM00346">
    <property type="entry name" value="HTH_ICLR"/>
    <property type="match status" value="1"/>
</dbReference>
<evidence type="ECO:0000256" key="3">
    <source>
        <dbReference type="ARBA" id="ARBA00023163"/>
    </source>
</evidence>
<dbReference type="GO" id="GO:0003677">
    <property type="term" value="F:DNA binding"/>
    <property type="evidence" value="ECO:0007669"/>
    <property type="project" value="UniProtKB-KW"/>
</dbReference>
<evidence type="ECO:0000256" key="1">
    <source>
        <dbReference type="ARBA" id="ARBA00023015"/>
    </source>
</evidence>
<dbReference type="Pfam" id="PF01614">
    <property type="entry name" value="IclR_C"/>
    <property type="match status" value="1"/>
</dbReference>
<dbReference type="GO" id="GO:0045892">
    <property type="term" value="P:negative regulation of DNA-templated transcription"/>
    <property type="evidence" value="ECO:0007669"/>
    <property type="project" value="UniProtKB-ARBA"/>
</dbReference>
<dbReference type="InterPro" id="IPR029016">
    <property type="entry name" value="GAF-like_dom_sf"/>
</dbReference>
<accession>A0A2V3VVC8</accession>
<dbReference type="Gene3D" id="1.10.10.10">
    <property type="entry name" value="Winged helix-like DNA-binding domain superfamily/Winged helix DNA-binding domain"/>
    <property type="match status" value="1"/>
</dbReference>
<feature type="domain" description="IclR-ED" evidence="7">
    <location>
        <begin position="71"/>
        <end position="247"/>
    </location>
</feature>
<evidence type="ECO:0000256" key="5">
    <source>
        <dbReference type="ARBA" id="ARBA00070406"/>
    </source>
</evidence>
<evidence type="ECO:0000259" key="6">
    <source>
        <dbReference type="PROSITE" id="PS51077"/>
    </source>
</evidence>
<gene>
    <name evidence="8" type="ORF">DFR56_10985</name>
</gene>
<dbReference type="PANTHER" id="PTHR30136:SF35">
    <property type="entry name" value="HTH-TYPE TRANSCRIPTIONAL REGULATOR RV1719"/>
    <property type="match status" value="1"/>
</dbReference>
<keyword evidence="9" id="KW-1185">Reference proteome</keyword>
<evidence type="ECO:0000256" key="4">
    <source>
        <dbReference type="ARBA" id="ARBA00058938"/>
    </source>
</evidence>
<keyword evidence="2" id="KW-0238">DNA-binding</keyword>
<protein>
    <recommendedName>
        <fullName evidence="5">Glycerol operon regulatory protein</fullName>
    </recommendedName>
</protein>
<evidence type="ECO:0000259" key="7">
    <source>
        <dbReference type="PROSITE" id="PS51078"/>
    </source>
</evidence>
<dbReference type="FunFam" id="1.10.10.10:FF:000056">
    <property type="entry name" value="IclR family transcriptional regulator"/>
    <property type="match status" value="1"/>
</dbReference>
<dbReference type="SUPFAM" id="SSF46785">
    <property type="entry name" value="Winged helix' DNA-binding domain"/>
    <property type="match status" value="1"/>
</dbReference>
<dbReference type="EMBL" id="QJJQ01000009">
    <property type="protein sequence ID" value="PXW85922.1"/>
    <property type="molecule type" value="Genomic_DNA"/>
</dbReference>
<proteinExistence type="predicted"/>
<dbReference type="InterPro" id="IPR036388">
    <property type="entry name" value="WH-like_DNA-bd_sf"/>
</dbReference>
<organism evidence="8 9">
    <name type="scientific">Pseudogracilibacillus auburnensis</name>
    <dbReference type="NCBI Taxonomy" id="1494959"/>
    <lineage>
        <taxon>Bacteria</taxon>
        <taxon>Bacillati</taxon>
        <taxon>Bacillota</taxon>
        <taxon>Bacilli</taxon>
        <taxon>Bacillales</taxon>
        <taxon>Bacillaceae</taxon>
        <taxon>Pseudogracilibacillus</taxon>
    </lineage>
</organism>
<keyword evidence="3" id="KW-0804">Transcription</keyword>
<dbReference type="PANTHER" id="PTHR30136">
    <property type="entry name" value="HELIX-TURN-HELIX TRANSCRIPTIONAL REGULATOR, ICLR FAMILY"/>
    <property type="match status" value="1"/>
</dbReference>
<dbReference type="Pfam" id="PF09339">
    <property type="entry name" value="HTH_IclR"/>
    <property type="match status" value="1"/>
</dbReference>
<dbReference type="Proteomes" id="UP000247978">
    <property type="component" value="Unassembled WGS sequence"/>
</dbReference>
<dbReference type="InterPro" id="IPR050707">
    <property type="entry name" value="HTH_MetabolicPath_Reg"/>
</dbReference>
<reference evidence="8 9" key="1">
    <citation type="submission" date="2018-05" db="EMBL/GenBank/DDBJ databases">
        <title>Genomic Encyclopedia of Type Strains, Phase IV (KMG-IV): sequencing the most valuable type-strain genomes for metagenomic binning, comparative biology and taxonomic classification.</title>
        <authorList>
            <person name="Goeker M."/>
        </authorList>
    </citation>
    <scope>NUCLEOTIDE SEQUENCE [LARGE SCALE GENOMIC DNA]</scope>
    <source>
        <strain evidence="8 9">DSM 28556</strain>
    </source>
</reference>
<dbReference type="RefSeq" id="WP_110395888.1">
    <property type="nucleotide sequence ID" value="NZ_JBHUHB010000001.1"/>
</dbReference>
<comment type="caution">
    <text evidence="8">The sequence shown here is derived from an EMBL/GenBank/DDBJ whole genome shotgun (WGS) entry which is preliminary data.</text>
</comment>
<sequence>MENNPQVIRSVQRAIDILQCFGKNSEELTLTEISNETGLAKSTTTRLLATLEENNFLEKEVTSGKYRLGRQLYFLGHAAGRSMELKEVSQPAMVRLRDQVKETVNLYVIEGEHRVCIQQFESLQSVKHMIQIGQKLPLTVGASGKVLLAYQSRKFIDDVMEKQSMVKSKSELLTELNQIVMEKYAESIEERELGTSAAAAPVFNINGEVIAALSISGPAQRFNPKKVTDLKTILVASALEISTNMGYTI</sequence>
<dbReference type="AlphaFoldDB" id="A0A2V3VVC8"/>
<dbReference type="OrthoDB" id="9791752at2"/>
<keyword evidence="1" id="KW-0805">Transcription regulation</keyword>
<dbReference type="InterPro" id="IPR005471">
    <property type="entry name" value="Tscrpt_reg_IclR_N"/>
</dbReference>
<evidence type="ECO:0000256" key="2">
    <source>
        <dbReference type="ARBA" id="ARBA00023125"/>
    </source>
</evidence>
<dbReference type="InterPro" id="IPR036390">
    <property type="entry name" value="WH_DNA-bd_sf"/>
</dbReference>
<evidence type="ECO:0000313" key="9">
    <source>
        <dbReference type="Proteomes" id="UP000247978"/>
    </source>
</evidence>